<proteinExistence type="predicted"/>
<dbReference type="AlphaFoldDB" id="A0A8A7KF91"/>
<dbReference type="KEGG" id="ifn:GM661_00445"/>
<keyword evidence="2" id="KW-1185">Reference proteome</keyword>
<dbReference type="Pfam" id="PF06356">
    <property type="entry name" value="DUF1064"/>
    <property type="match status" value="1"/>
</dbReference>
<name>A0A8A7KF91_9FIRM</name>
<accession>A0A8A7KF91</accession>
<organism evidence="1 2">
    <name type="scientific">Iocasia fonsfrigidae</name>
    <dbReference type="NCBI Taxonomy" id="2682810"/>
    <lineage>
        <taxon>Bacteria</taxon>
        <taxon>Bacillati</taxon>
        <taxon>Bacillota</taxon>
        <taxon>Clostridia</taxon>
        <taxon>Halanaerobiales</taxon>
        <taxon>Halanaerobiaceae</taxon>
        <taxon>Iocasia</taxon>
    </lineage>
</organism>
<dbReference type="EMBL" id="CP046640">
    <property type="protein sequence ID" value="QTL96542.1"/>
    <property type="molecule type" value="Genomic_DNA"/>
</dbReference>
<sequence>MTRISIAQAKKMGIDIPEELERQARKFKNMKPVVDGITFDSQKEANYYCELKIQKRVGEIKDFELQPEFILQEGFRDSSGKWHHPIKYRADFRVKYPDEKEEIVDTKGHKTKVYRIKKKMLLKKYPEINFKEE</sequence>
<dbReference type="RefSeq" id="WP_230868260.1">
    <property type="nucleotide sequence ID" value="NZ_CP046640.1"/>
</dbReference>
<dbReference type="Proteomes" id="UP000665020">
    <property type="component" value="Chromosome"/>
</dbReference>
<evidence type="ECO:0000313" key="2">
    <source>
        <dbReference type="Proteomes" id="UP000665020"/>
    </source>
</evidence>
<dbReference type="InterPro" id="IPR009414">
    <property type="entry name" value="DUF1064"/>
</dbReference>
<evidence type="ECO:0000313" key="1">
    <source>
        <dbReference type="EMBL" id="QTL96542.1"/>
    </source>
</evidence>
<protein>
    <submittedName>
        <fullName evidence="1">DUF1064 domain-containing protein</fullName>
    </submittedName>
</protein>
<reference evidence="1" key="1">
    <citation type="submission" date="2019-12" db="EMBL/GenBank/DDBJ databases">
        <authorList>
            <person name="zhang j."/>
            <person name="sun C.M."/>
        </authorList>
    </citation>
    <scope>NUCLEOTIDE SEQUENCE</scope>
    <source>
        <strain evidence="1">NS-1</strain>
    </source>
</reference>
<gene>
    <name evidence="1" type="ORF">GM661_00445</name>
</gene>